<organism evidence="3 4">
    <name type="scientific">Striga asiatica</name>
    <name type="common">Asiatic witchweed</name>
    <name type="synonym">Buchnera asiatica</name>
    <dbReference type="NCBI Taxonomy" id="4170"/>
    <lineage>
        <taxon>Eukaryota</taxon>
        <taxon>Viridiplantae</taxon>
        <taxon>Streptophyta</taxon>
        <taxon>Embryophyta</taxon>
        <taxon>Tracheophyta</taxon>
        <taxon>Spermatophyta</taxon>
        <taxon>Magnoliopsida</taxon>
        <taxon>eudicotyledons</taxon>
        <taxon>Gunneridae</taxon>
        <taxon>Pentapetalae</taxon>
        <taxon>asterids</taxon>
        <taxon>lamiids</taxon>
        <taxon>Lamiales</taxon>
        <taxon>Orobanchaceae</taxon>
        <taxon>Buchnereae</taxon>
        <taxon>Striga</taxon>
    </lineage>
</organism>
<gene>
    <name evidence="3" type="ORF">STAS_12895</name>
</gene>
<accession>A0A5A7PV50</accession>
<dbReference type="AlphaFoldDB" id="A0A5A7PV50"/>
<dbReference type="Pfam" id="PF04520">
    <property type="entry name" value="Senescence_reg"/>
    <property type="match status" value="1"/>
</dbReference>
<dbReference type="PANTHER" id="PTHR33083:SF50">
    <property type="entry name" value="PROTEIN S40-7"/>
    <property type="match status" value="1"/>
</dbReference>
<proteinExistence type="inferred from homology"/>
<feature type="region of interest" description="Disordered" evidence="2">
    <location>
        <begin position="1"/>
        <end position="75"/>
    </location>
</feature>
<evidence type="ECO:0000256" key="1">
    <source>
        <dbReference type="ARBA" id="ARBA00034773"/>
    </source>
</evidence>
<dbReference type="GO" id="GO:0010150">
    <property type="term" value="P:leaf senescence"/>
    <property type="evidence" value="ECO:0007669"/>
    <property type="project" value="UniProtKB-ARBA"/>
</dbReference>
<evidence type="ECO:0008006" key="5">
    <source>
        <dbReference type="Google" id="ProtNLM"/>
    </source>
</evidence>
<feature type="compositionally biased region" description="Pro residues" evidence="2">
    <location>
        <begin position="30"/>
        <end position="40"/>
    </location>
</feature>
<keyword evidence="4" id="KW-1185">Reference proteome</keyword>
<comment type="similarity">
    <text evidence="1">Belongs to the senescence regulator S40 family.</text>
</comment>
<reference evidence="4" key="1">
    <citation type="journal article" date="2019" name="Curr. Biol.">
        <title>Genome Sequence of Striga asiatica Provides Insight into the Evolution of Plant Parasitism.</title>
        <authorList>
            <person name="Yoshida S."/>
            <person name="Kim S."/>
            <person name="Wafula E.K."/>
            <person name="Tanskanen J."/>
            <person name="Kim Y.M."/>
            <person name="Honaas L."/>
            <person name="Yang Z."/>
            <person name="Spallek T."/>
            <person name="Conn C.E."/>
            <person name="Ichihashi Y."/>
            <person name="Cheong K."/>
            <person name="Cui S."/>
            <person name="Der J.P."/>
            <person name="Gundlach H."/>
            <person name="Jiao Y."/>
            <person name="Hori C."/>
            <person name="Ishida J.K."/>
            <person name="Kasahara H."/>
            <person name="Kiba T."/>
            <person name="Kim M.S."/>
            <person name="Koo N."/>
            <person name="Laohavisit A."/>
            <person name="Lee Y.H."/>
            <person name="Lumba S."/>
            <person name="McCourt P."/>
            <person name="Mortimer J.C."/>
            <person name="Mutuku J.M."/>
            <person name="Nomura T."/>
            <person name="Sasaki-Sekimoto Y."/>
            <person name="Seto Y."/>
            <person name="Wang Y."/>
            <person name="Wakatake T."/>
            <person name="Sakakibara H."/>
            <person name="Demura T."/>
            <person name="Yamaguchi S."/>
            <person name="Yoneyama K."/>
            <person name="Manabe R.I."/>
            <person name="Nelson D.C."/>
            <person name="Schulman A.H."/>
            <person name="Timko M.P."/>
            <person name="dePamphilis C.W."/>
            <person name="Choi D."/>
            <person name="Shirasu K."/>
        </authorList>
    </citation>
    <scope>NUCLEOTIDE SEQUENCE [LARGE SCALE GENOMIC DNA]</scope>
    <source>
        <strain evidence="4">cv. UVA1</strain>
    </source>
</reference>
<evidence type="ECO:0000313" key="3">
    <source>
        <dbReference type="EMBL" id="GER36551.1"/>
    </source>
</evidence>
<dbReference type="PANTHER" id="PTHR33083">
    <property type="entry name" value="EXPRESSED PROTEIN"/>
    <property type="match status" value="1"/>
</dbReference>
<name>A0A5A7PV50_STRAF</name>
<evidence type="ECO:0000313" key="4">
    <source>
        <dbReference type="Proteomes" id="UP000325081"/>
    </source>
</evidence>
<dbReference type="OrthoDB" id="684536at2759"/>
<comment type="caution">
    <text evidence="3">The sequence shown here is derived from an EMBL/GenBank/DDBJ whole genome shotgun (WGS) entry which is preliminary data.</text>
</comment>
<dbReference type="EMBL" id="BKCP01005183">
    <property type="protein sequence ID" value="GER36551.1"/>
    <property type="molecule type" value="Genomic_DNA"/>
</dbReference>
<dbReference type="Proteomes" id="UP000325081">
    <property type="component" value="Unassembled WGS sequence"/>
</dbReference>
<evidence type="ECO:0000256" key="2">
    <source>
        <dbReference type="SAM" id="MobiDB-lite"/>
    </source>
</evidence>
<protein>
    <recommendedName>
        <fullName evidence="5">Senescence regulator S40</fullName>
    </recommendedName>
</protein>
<sequence>MEQLPGIPTSSRRRRHHHHPSADRFLGMLQPPPSSGPTPPLEISEHDIFNTPLECPPPSPTRPIDNSDPKPTRSTNLKHYGILAALTSNHGNRSVAGPNSRPLFNHKASPGAQGLSIPKPPPIQGGSARFRPQSAPVNIPVMPAAMRRRALDLEDNVAEREENADEMILPPHEVVAARHMPRAACSVMEGAGRTLKGRDLRQVRNAIWRKTGFID</sequence>
<dbReference type="InterPro" id="IPR007608">
    <property type="entry name" value="Senescence_reg_S40"/>
</dbReference>